<keyword evidence="1" id="KW-1133">Transmembrane helix</keyword>
<name>A0A7W7C3Z2_9PSEU</name>
<evidence type="ECO:0008006" key="4">
    <source>
        <dbReference type="Google" id="ProtNLM"/>
    </source>
</evidence>
<gene>
    <name evidence="2" type="ORF">HNR67_000231</name>
</gene>
<dbReference type="RefSeq" id="WP_185000146.1">
    <property type="nucleotide sequence ID" value="NZ_BAAAUI010000011.1"/>
</dbReference>
<dbReference type="Proteomes" id="UP000533598">
    <property type="component" value="Unassembled WGS sequence"/>
</dbReference>
<dbReference type="Pfam" id="PF14155">
    <property type="entry name" value="DUF4307"/>
    <property type="match status" value="1"/>
</dbReference>
<protein>
    <recommendedName>
        <fullName evidence="4">DUF4307 domain-containing protein</fullName>
    </recommendedName>
</protein>
<comment type="caution">
    <text evidence="2">The sequence shown here is derived from an EMBL/GenBank/DDBJ whole genome shotgun (WGS) entry which is preliminary data.</text>
</comment>
<organism evidence="2 3">
    <name type="scientific">Crossiella cryophila</name>
    <dbReference type="NCBI Taxonomy" id="43355"/>
    <lineage>
        <taxon>Bacteria</taxon>
        <taxon>Bacillati</taxon>
        <taxon>Actinomycetota</taxon>
        <taxon>Actinomycetes</taxon>
        <taxon>Pseudonocardiales</taxon>
        <taxon>Pseudonocardiaceae</taxon>
        <taxon>Crossiella</taxon>
    </lineage>
</organism>
<accession>A0A7W7C3Z2</accession>
<evidence type="ECO:0000256" key="1">
    <source>
        <dbReference type="SAM" id="Phobius"/>
    </source>
</evidence>
<reference evidence="2 3" key="1">
    <citation type="submission" date="2020-08" db="EMBL/GenBank/DDBJ databases">
        <title>Sequencing the genomes of 1000 actinobacteria strains.</title>
        <authorList>
            <person name="Klenk H.-P."/>
        </authorList>
    </citation>
    <scope>NUCLEOTIDE SEQUENCE [LARGE SCALE GENOMIC DNA]</scope>
    <source>
        <strain evidence="2 3">DSM 44230</strain>
    </source>
</reference>
<keyword evidence="1" id="KW-0812">Transmembrane</keyword>
<keyword evidence="3" id="KW-1185">Reference proteome</keyword>
<evidence type="ECO:0000313" key="3">
    <source>
        <dbReference type="Proteomes" id="UP000533598"/>
    </source>
</evidence>
<evidence type="ECO:0000313" key="2">
    <source>
        <dbReference type="EMBL" id="MBB4674113.1"/>
    </source>
</evidence>
<sequence length="145" mass="15697">MGERPLPEGRYGRSSDRRTPPWVRVALLVAGVSVGGVLAFVGYRNLGITPIEGKQTAYQVLDNTAVKISFEVARDQPERPAVCVVRARSKDGDEVGRREVYIAPSESTVIESAVIKTSRPGITAVVFGCSYQVPEYLSTTTRPSG</sequence>
<dbReference type="InterPro" id="IPR025443">
    <property type="entry name" value="DUF4307"/>
</dbReference>
<keyword evidence="1" id="KW-0472">Membrane</keyword>
<feature type="transmembrane region" description="Helical" evidence="1">
    <location>
        <begin position="21"/>
        <end position="43"/>
    </location>
</feature>
<dbReference type="AlphaFoldDB" id="A0A7W7C3Z2"/>
<dbReference type="EMBL" id="JACHMH010000001">
    <property type="protein sequence ID" value="MBB4674113.1"/>
    <property type="molecule type" value="Genomic_DNA"/>
</dbReference>
<proteinExistence type="predicted"/>